<evidence type="ECO:0000256" key="6">
    <source>
        <dbReference type="SAM" id="Phobius"/>
    </source>
</evidence>
<organism evidence="8 9">
    <name type="scientific">Tilletia horrida</name>
    <dbReference type="NCBI Taxonomy" id="155126"/>
    <lineage>
        <taxon>Eukaryota</taxon>
        <taxon>Fungi</taxon>
        <taxon>Dikarya</taxon>
        <taxon>Basidiomycota</taxon>
        <taxon>Ustilaginomycotina</taxon>
        <taxon>Exobasidiomycetes</taxon>
        <taxon>Tilletiales</taxon>
        <taxon>Tilletiaceae</taxon>
        <taxon>Tilletia</taxon>
    </lineage>
</organism>
<feature type="compositionally biased region" description="Low complexity" evidence="5">
    <location>
        <begin position="1001"/>
        <end position="1015"/>
    </location>
</feature>
<proteinExistence type="predicted"/>
<feature type="transmembrane region" description="Helical" evidence="6">
    <location>
        <begin position="279"/>
        <end position="304"/>
    </location>
</feature>
<dbReference type="InterPro" id="IPR003877">
    <property type="entry name" value="SPRY_dom"/>
</dbReference>
<feature type="region of interest" description="Disordered" evidence="5">
    <location>
        <begin position="875"/>
        <end position="927"/>
    </location>
</feature>
<feature type="region of interest" description="Disordered" evidence="5">
    <location>
        <begin position="168"/>
        <end position="197"/>
    </location>
</feature>
<dbReference type="PANTHER" id="PTHR12864">
    <property type="entry name" value="RAN BINDING PROTEIN 9-RELATED"/>
    <property type="match status" value="1"/>
</dbReference>
<feature type="region of interest" description="Disordered" evidence="5">
    <location>
        <begin position="958"/>
        <end position="1015"/>
    </location>
</feature>
<dbReference type="AlphaFoldDB" id="A0AAN6JM18"/>
<comment type="caution">
    <text evidence="8">The sequence shown here is derived from an EMBL/GenBank/DDBJ whole genome shotgun (WGS) entry which is preliminary data.</text>
</comment>
<dbReference type="InterPro" id="IPR043136">
    <property type="entry name" value="B30.2/SPRY_sf"/>
</dbReference>
<evidence type="ECO:0000256" key="3">
    <source>
        <dbReference type="ARBA" id="ARBA00022989"/>
    </source>
</evidence>
<feature type="region of interest" description="Disordered" evidence="5">
    <location>
        <begin position="248"/>
        <end position="267"/>
    </location>
</feature>
<dbReference type="Pfam" id="PF00622">
    <property type="entry name" value="SPRY"/>
    <property type="match status" value="1"/>
</dbReference>
<evidence type="ECO:0000313" key="9">
    <source>
        <dbReference type="Proteomes" id="UP001176521"/>
    </source>
</evidence>
<accession>A0AAN6JM18</accession>
<keyword evidence="3 6" id="KW-1133">Transmembrane helix</keyword>
<sequence>MRSPSPDSLSLALSSSSSSPSSSTPPISTAPEIPSSPLQAQQLAQDALLSKKQQYASYRVDLLSEAQQDTIPSSLHLLSQDSAFMPQSHSRSSASGSSSSSISSGSSSSSSDSNSNSIGNSGAATLGKSSRDDTGSVHALLSSSSVSATSGSAPVLPLWASEKNVPITIPQQPLPPHKPRPQQYGYPSSAGRDPSRPSILDLINYQGDRSDARMGPSANRDGRLRMHPLLPPGRPQHRFGDDVPIFDPPASGGGGGDDGVGGPIGPGIGNGGGGDSLALLLPLLILLSSMLFFLLIFIILVLILRRRARIVLSDTSGPLDIGREEELEGHGGLDGVEARWLEGVEEAVARGYERAKEWVAVNPPASVSTDITMSQSVAIQEKGVSAWSFDPDYENNPSVFVVGRTELTFLADGQGMASEEGGGNCVMSNLPLPKLNEVYYWEVKMFNKPDSTNISIGLATKPYPCFRLPGWSKFSIGYFSQDGFKCHNYPFTAQSYGPAYVQGDVIGVGYRPRTGTVFFTRNGRKLEDAFVGLNRHNYFPCIGADGAAELHVNLGQAAFVFIEATVKKWGLAPSTGTLPPPPAYGMEHGSILIESGGQGSSRSQVTDVEDNSAAAAVANAAIERRNALRAQNNHPLPPPPPISPPNASSAASASSSASAGGSQSQAISTPSSSSRRHHRSRRPNTAVSNTSEDDHGSSPHNPPTPHELDISLHSLRSPVLAERRSSHGVGAGVIPSGRGAASLSMQSSQGQQGRRTSPGPPSYASIVQGDSSQSRHGSGRRGSSRSRRTSAASSSSHAGGGGGGVHRQSVDAADLFEAVGSSSTAHDASVFQGLVVDSGGDSRSAYSTVRRQGVGSRASEFANALLGMLSDRGLLTPMSAEQPTPRSPGDGPTPSGAGGASSATGTGAGVPREERNSYFPPMTPAQQRAVWDRERALLAEQQAAANAAVRPMLSRVASASSGLNNNNNSAGGSIGAGVPTIRSTTASPSPARSPLEEEPESSSSAAVAASASNAD</sequence>
<dbReference type="SUPFAM" id="SSF49899">
    <property type="entry name" value="Concanavalin A-like lectins/glucanases"/>
    <property type="match status" value="1"/>
</dbReference>
<feature type="compositionally biased region" description="Low complexity" evidence="5">
    <location>
        <begin position="88"/>
        <end position="122"/>
    </location>
</feature>
<dbReference type="InterPro" id="IPR035780">
    <property type="entry name" value="SPRY_Ssh4-like"/>
</dbReference>
<reference evidence="8" key="1">
    <citation type="journal article" date="2023" name="PhytoFront">
        <title>Draft Genome Resources of Seven Strains of Tilletia horrida, Causal Agent of Kernel Smut of Rice.</title>
        <authorList>
            <person name="Khanal S."/>
            <person name="Antony Babu S."/>
            <person name="Zhou X.G."/>
        </authorList>
    </citation>
    <scope>NUCLEOTIDE SEQUENCE</scope>
    <source>
        <strain evidence="8">TX3</strain>
    </source>
</reference>
<comment type="subcellular location">
    <subcellularLocation>
        <location evidence="1">Membrane</location>
        <topology evidence="1">Single-pass membrane protein</topology>
    </subcellularLocation>
</comment>
<feature type="compositionally biased region" description="Low complexity" evidence="5">
    <location>
        <begin position="958"/>
        <end position="971"/>
    </location>
</feature>
<evidence type="ECO:0000256" key="5">
    <source>
        <dbReference type="SAM" id="MobiDB-lite"/>
    </source>
</evidence>
<feature type="region of interest" description="Disordered" evidence="5">
    <location>
        <begin position="586"/>
        <end position="612"/>
    </location>
</feature>
<dbReference type="Gene3D" id="2.60.120.920">
    <property type="match status" value="1"/>
</dbReference>
<evidence type="ECO:0000256" key="4">
    <source>
        <dbReference type="ARBA" id="ARBA00023136"/>
    </source>
</evidence>
<feature type="compositionally biased region" description="Pro residues" evidence="5">
    <location>
        <begin position="635"/>
        <end position="644"/>
    </location>
</feature>
<dbReference type="GO" id="GO:0016020">
    <property type="term" value="C:membrane"/>
    <property type="evidence" value="ECO:0007669"/>
    <property type="project" value="UniProtKB-SubCell"/>
</dbReference>
<evidence type="ECO:0000256" key="1">
    <source>
        <dbReference type="ARBA" id="ARBA00004167"/>
    </source>
</evidence>
<dbReference type="InterPro" id="IPR013320">
    <property type="entry name" value="ConA-like_dom_sf"/>
</dbReference>
<feature type="compositionally biased region" description="Gly residues" evidence="5">
    <location>
        <begin position="251"/>
        <end position="267"/>
    </location>
</feature>
<feature type="compositionally biased region" description="Low complexity" evidence="5">
    <location>
        <begin position="982"/>
        <end position="993"/>
    </location>
</feature>
<dbReference type="InterPro" id="IPR001870">
    <property type="entry name" value="B30.2/SPRY"/>
</dbReference>
<feature type="region of interest" description="Disordered" evidence="5">
    <location>
        <begin position="82"/>
        <end position="136"/>
    </location>
</feature>
<dbReference type="InterPro" id="IPR050618">
    <property type="entry name" value="Ubq-SigPath_Reg"/>
</dbReference>
<feature type="compositionally biased region" description="Low complexity" evidence="5">
    <location>
        <begin position="645"/>
        <end position="673"/>
    </location>
</feature>
<gene>
    <name evidence="8" type="primary">ssh4</name>
    <name evidence="8" type="ORF">OC842_001666</name>
</gene>
<feature type="compositionally biased region" description="Low complexity" evidence="5">
    <location>
        <begin position="887"/>
        <end position="905"/>
    </location>
</feature>
<name>A0AAN6JM18_9BASI</name>
<dbReference type="PROSITE" id="PS50188">
    <property type="entry name" value="B302_SPRY"/>
    <property type="match status" value="1"/>
</dbReference>
<dbReference type="SMART" id="SM00449">
    <property type="entry name" value="SPRY"/>
    <property type="match status" value="1"/>
</dbReference>
<dbReference type="EMBL" id="JAPDMQ010000061">
    <property type="protein sequence ID" value="KAK0537358.1"/>
    <property type="molecule type" value="Genomic_DNA"/>
</dbReference>
<evidence type="ECO:0000313" key="8">
    <source>
        <dbReference type="EMBL" id="KAK0537358.1"/>
    </source>
</evidence>
<feature type="region of interest" description="Disordered" evidence="5">
    <location>
        <begin position="630"/>
        <end position="709"/>
    </location>
</feature>
<keyword evidence="9" id="KW-1185">Reference proteome</keyword>
<dbReference type="Proteomes" id="UP001176521">
    <property type="component" value="Unassembled WGS sequence"/>
</dbReference>
<feature type="compositionally biased region" description="Low complexity" evidence="5">
    <location>
        <begin position="746"/>
        <end position="757"/>
    </location>
</feature>
<keyword evidence="4 6" id="KW-0472">Membrane</keyword>
<protein>
    <submittedName>
        <fullName evidence="8">Protein ssh4</fullName>
    </submittedName>
</protein>
<feature type="region of interest" description="Disordered" evidence="5">
    <location>
        <begin position="722"/>
        <end position="807"/>
    </location>
</feature>
<evidence type="ECO:0000256" key="2">
    <source>
        <dbReference type="ARBA" id="ARBA00022692"/>
    </source>
</evidence>
<dbReference type="CDD" id="cd12910">
    <property type="entry name" value="SPRY_SSH4_like"/>
    <property type="match status" value="1"/>
</dbReference>
<feature type="region of interest" description="Disordered" evidence="5">
    <location>
        <begin position="1"/>
        <end position="39"/>
    </location>
</feature>
<keyword evidence="2 6" id="KW-0812">Transmembrane</keyword>
<evidence type="ECO:0000259" key="7">
    <source>
        <dbReference type="PROSITE" id="PS50188"/>
    </source>
</evidence>
<feature type="domain" description="B30.2/SPRY" evidence="7">
    <location>
        <begin position="366"/>
        <end position="559"/>
    </location>
</feature>
<feature type="compositionally biased region" description="Basic residues" evidence="5">
    <location>
        <begin position="777"/>
        <end position="788"/>
    </location>
</feature>